<evidence type="ECO:0000313" key="12">
    <source>
        <dbReference type="Proteomes" id="UP001558713"/>
    </source>
</evidence>
<evidence type="ECO:0000256" key="7">
    <source>
        <dbReference type="ARBA" id="ARBA00022989"/>
    </source>
</evidence>
<comment type="subcellular location">
    <subcellularLocation>
        <location evidence="1">Cell membrane</location>
        <topology evidence="1">Single-pass type I membrane protein</topology>
    </subcellularLocation>
</comment>
<keyword evidence="8" id="KW-0472">Membrane</keyword>
<accession>A0ABD1B1D3</accession>
<keyword evidence="4" id="KW-0433">Leucine-rich repeat</keyword>
<keyword evidence="9 11" id="KW-0675">Receptor</keyword>
<evidence type="ECO:0000256" key="4">
    <source>
        <dbReference type="ARBA" id="ARBA00022614"/>
    </source>
</evidence>
<dbReference type="PANTHER" id="PTHR27004">
    <property type="entry name" value="RECEPTOR-LIKE PROTEIN 12 ISOFORM X1"/>
    <property type="match status" value="1"/>
</dbReference>
<proteinExistence type="inferred from homology"/>
<dbReference type="Pfam" id="PF13855">
    <property type="entry name" value="LRR_8"/>
    <property type="match status" value="1"/>
</dbReference>
<dbReference type="FunFam" id="3.80.10.10:FF:000111">
    <property type="entry name" value="LRR receptor-like serine/threonine-protein kinase ERECTA"/>
    <property type="match status" value="1"/>
</dbReference>
<keyword evidence="10" id="KW-0325">Glycoprotein</keyword>
<evidence type="ECO:0000256" key="9">
    <source>
        <dbReference type="ARBA" id="ARBA00023170"/>
    </source>
</evidence>
<dbReference type="EMBL" id="JBANAX010000512">
    <property type="protein sequence ID" value="KAL1205765.1"/>
    <property type="molecule type" value="Genomic_DNA"/>
</dbReference>
<dbReference type="Pfam" id="PF00560">
    <property type="entry name" value="LRR_1"/>
    <property type="match status" value="4"/>
</dbReference>
<keyword evidence="12" id="KW-1185">Reference proteome</keyword>
<dbReference type="PRINTS" id="PR00019">
    <property type="entry name" value="LEURICHRPT"/>
</dbReference>
<dbReference type="PANTHER" id="PTHR27004:SF460">
    <property type="entry name" value="RECEPTOR-LIKE PROTEIN 33"/>
    <property type="match status" value="1"/>
</dbReference>
<dbReference type="Proteomes" id="UP001558713">
    <property type="component" value="Unassembled WGS sequence"/>
</dbReference>
<evidence type="ECO:0000256" key="2">
    <source>
        <dbReference type="ARBA" id="ARBA00009592"/>
    </source>
</evidence>
<dbReference type="InterPro" id="IPR032675">
    <property type="entry name" value="LRR_dom_sf"/>
</dbReference>
<evidence type="ECO:0000256" key="8">
    <source>
        <dbReference type="ARBA" id="ARBA00023136"/>
    </source>
</evidence>
<keyword evidence="5" id="KW-0812">Transmembrane</keyword>
<dbReference type="SUPFAM" id="SSF52058">
    <property type="entry name" value="L domain-like"/>
    <property type="match status" value="2"/>
</dbReference>
<dbReference type="AlphaFoldDB" id="A0ABD1B1D3"/>
<evidence type="ECO:0000313" key="11">
    <source>
        <dbReference type="EMBL" id="KAL1205765.1"/>
    </source>
</evidence>
<dbReference type="Gene3D" id="3.80.10.10">
    <property type="entry name" value="Ribonuclease Inhibitor"/>
    <property type="match status" value="1"/>
</dbReference>
<evidence type="ECO:0000256" key="3">
    <source>
        <dbReference type="ARBA" id="ARBA00022475"/>
    </source>
</evidence>
<keyword evidence="7" id="KW-1133">Transmembrane helix</keyword>
<evidence type="ECO:0000256" key="5">
    <source>
        <dbReference type="ARBA" id="ARBA00022692"/>
    </source>
</evidence>
<sequence>MACAQGRLCHLIVVRLANNFPNGFEGSAEVIVNSSVQILSLASNHFQGPFPNQPRFINLLNARNNSFTGNIPVSTCNRSSFMLLILSYNNFTGPIPQCLSNFRIVKLRKNNLEGSIPDMFYVGASIQTLDIGYNRLTGKLPRSLLNCSFLQFLSVESNGIKDIFPFWLKALPTLQVLTLSSNKFYGLISPSGQGYLGFPELQILDISHNKFDGSLPLNYFVNWKALSLKRNEDGNIYMVYNKEAYKNVYYVYEDVIDLQNKGRFMEQAKVLTSYAAIDFSGNRFEGQISESIGILKALIALNLSNNAFTGQIPLSLENLTELESLDLSRNNLSGTIPEGLGSLSFLAYINVFNNQIKGEIPQGTQITGQSKSSFEGNAGLCGLPLEKSCFAPQTQQPKDEEEEEEEKVLNKYRICSWSVIWIGNSKTHCFIQTGVVGQNYWS</sequence>
<evidence type="ECO:0000256" key="10">
    <source>
        <dbReference type="ARBA" id="ARBA00023180"/>
    </source>
</evidence>
<evidence type="ECO:0000256" key="6">
    <source>
        <dbReference type="ARBA" id="ARBA00022737"/>
    </source>
</evidence>
<comment type="similarity">
    <text evidence="2">Belongs to the RLP family.</text>
</comment>
<keyword evidence="6" id="KW-0677">Repeat</keyword>
<name>A0ABD1B1D3_CARAN</name>
<evidence type="ECO:0000256" key="1">
    <source>
        <dbReference type="ARBA" id="ARBA00004251"/>
    </source>
</evidence>
<organism evidence="11 12">
    <name type="scientific">Cardamine amara subsp. amara</name>
    <dbReference type="NCBI Taxonomy" id="228776"/>
    <lineage>
        <taxon>Eukaryota</taxon>
        <taxon>Viridiplantae</taxon>
        <taxon>Streptophyta</taxon>
        <taxon>Embryophyta</taxon>
        <taxon>Tracheophyta</taxon>
        <taxon>Spermatophyta</taxon>
        <taxon>Magnoliopsida</taxon>
        <taxon>eudicotyledons</taxon>
        <taxon>Gunneridae</taxon>
        <taxon>Pentapetalae</taxon>
        <taxon>rosids</taxon>
        <taxon>malvids</taxon>
        <taxon>Brassicales</taxon>
        <taxon>Brassicaceae</taxon>
        <taxon>Cardamineae</taxon>
        <taxon>Cardamine</taxon>
    </lineage>
</organism>
<gene>
    <name evidence="11" type="ORF">V5N11_024476</name>
</gene>
<protein>
    <submittedName>
        <fullName evidence="11">Receptor like protein 27</fullName>
    </submittedName>
</protein>
<comment type="caution">
    <text evidence="11">The sequence shown here is derived from an EMBL/GenBank/DDBJ whole genome shotgun (WGS) entry which is preliminary data.</text>
</comment>
<dbReference type="GO" id="GO:0005886">
    <property type="term" value="C:plasma membrane"/>
    <property type="evidence" value="ECO:0007669"/>
    <property type="project" value="UniProtKB-SubCell"/>
</dbReference>
<keyword evidence="3" id="KW-1003">Cell membrane</keyword>
<dbReference type="InterPro" id="IPR001611">
    <property type="entry name" value="Leu-rich_rpt"/>
</dbReference>
<reference evidence="11 12" key="1">
    <citation type="submission" date="2024-04" db="EMBL/GenBank/DDBJ databases">
        <title>Genome assembly C_amara_ONT_v2.</title>
        <authorList>
            <person name="Yant L."/>
            <person name="Moore C."/>
            <person name="Slenker M."/>
        </authorList>
    </citation>
    <scope>NUCLEOTIDE SEQUENCE [LARGE SCALE GENOMIC DNA]</scope>
    <source>
        <tissue evidence="11">Leaf</tissue>
    </source>
</reference>